<keyword evidence="5 7" id="KW-0456">Lyase</keyword>
<dbReference type="GO" id="GO:0009252">
    <property type="term" value="P:peptidoglycan biosynthetic process"/>
    <property type="evidence" value="ECO:0007669"/>
    <property type="project" value="UniProtKB-UniRule"/>
</dbReference>
<dbReference type="GO" id="GO:0005886">
    <property type="term" value="C:plasma membrane"/>
    <property type="evidence" value="ECO:0007669"/>
    <property type="project" value="UniProtKB-SubCell"/>
</dbReference>
<evidence type="ECO:0000313" key="9">
    <source>
        <dbReference type="Proteomes" id="UP000229383"/>
    </source>
</evidence>
<evidence type="ECO:0000256" key="1">
    <source>
        <dbReference type="ARBA" id="ARBA00022475"/>
    </source>
</evidence>
<dbReference type="InterPro" id="IPR003770">
    <property type="entry name" value="MLTG-like"/>
</dbReference>
<dbReference type="Proteomes" id="UP000229383">
    <property type="component" value="Unassembled WGS sequence"/>
</dbReference>
<keyword evidence="2 7" id="KW-0812">Transmembrane</keyword>
<dbReference type="HAMAP" id="MF_02065">
    <property type="entry name" value="MltG"/>
    <property type="match status" value="1"/>
</dbReference>
<evidence type="ECO:0000256" key="4">
    <source>
        <dbReference type="ARBA" id="ARBA00023136"/>
    </source>
</evidence>
<gene>
    <name evidence="7" type="primary">mltG</name>
    <name evidence="8" type="ORF">COU46_01940</name>
</gene>
<evidence type="ECO:0000256" key="5">
    <source>
        <dbReference type="ARBA" id="ARBA00023239"/>
    </source>
</evidence>
<accession>A0A2H0TFN0</accession>
<comment type="function">
    <text evidence="7">Functions as a peptidoglycan terminase that cleaves nascent peptidoglycan strands endolytically to terminate their elongation.</text>
</comment>
<dbReference type="Pfam" id="PF02618">
    <property type="entry name" value="YceG"/>
    <property type="match status" value="1"/>
</dbReference>
<proteinExistence type="inferred from homology"/>
<comment type="caution">
    <text evidence="8">The sequence shown here is derived from an EMBL/GenBank/DDBJ whole genome shotgun (WGS) entry which is preliminary data.</text>
</comment>
<evidence type="ECO:0000256" key="6">
    <source>
        <dbReference type="ARBA" id="ARBA00023316"/>
    </source>
</evidence>
<dbReference type="EC" id="4.2.2.29" evidence="7"/>
<keyword evidence="4 7" id="KW-0472">Membrane</keyword>
<name>A0A2H0TFN0_9BACT</name>
<reference evidence="9" key="1">
    <citation type="submission" date="2017-09" db="EMBL/GenBank/DDBJ databases">
        <title>Depth-based differentiation of microbial function through sediment-hosted aquifers and enrichment of novel symbionts in the deep terrestrial subsurface.</title>
        <authorList>
            <person name="Probst A.J."/>
            <person name="Ladd B."/>
            <person name="Jarett J.K."/>
            <person name="Geller-Mcgrath D.E."/>
            <person name="Sieber C.M.K."/>
            <person name="Emerson J.B."/>
            <person name="Anantharaman K."/>
            <person name="Thomas B.C."/>
            <person name="Malmstrom R."/>
            <person name="Stieglmeier M."/>
            <person name="Klingl A."/>
            <person name="Woyke T."/>
            <person name="Ryan C.M."/>
            <person name="Banfield J.F."/>
        </authorList>
    </citation>
    <scope>NUCLEOTIDE SEQUENCE [LARGE SCALE GENOMIC DNA]</scope>
</reference>
<sequence>MINFSGKLRLASFVAGLFFFIIFLVLYSLYVPPTKFPSGEVFEIKKGEPLKEISGDLYRDGIIRSPSLFNVVVAFFYGEKSVKAGVYYFKEPFSLMEMAGRLTDTSSSADLLPVTIREGETLNKIGAIFEKWRIFSAVDFLRLTGFSAVGDWQNKPTITKNLEQQFILLSDKPEHATLEGYLFPDTYFFPPSISPIDAIKVMLHNFDQKISLETREEMVRRGKGVFEVIILASILEKEAFDGEDGRIISGILWKRLEIGMPLQADATIVYVLDKNTPLTLDDLEFDSPYNTYKYAGLPSGPISNPGLDAINSAVYPQDSSYWYYLHDKQGKAHYAETFEEHKLNKAKYLY</sequence>
<dbReference type="AlphaFoldDB" id="A0A2H0TFN0"/>
<dbReference type="Gene3D" id="3.30.1490.480">
    <property type="entry name" value="Endolytic murein transglycosylase"/>
    <property type="match status" value="1"/>
</dbReference>
<comment type="catalytic activity">
    <reaction evidence="7">
        <text>a peptidoglycan chain = a peptidoglycan chain with N-acetyl-1,6-anhydromuramyl-[peptide] at the reducing end + a peptidoglycan chain with N-acetylglucosamine at the non-reducing end.</text>
        <dbReference type="EC" id="4.2.2.29"/>
    </reaction>
</comment>
<evidence type="ECO:0000256" key="3">
    <source>
        <dbReference type="ARBA" id="ARBA00022989"/>
    </source>
</evidence>
<dbReference type="PANTHER" id="PTHR30518">
    <property type="entry name" value="ENDOLYTIC MUREIN TRANSGLYCOSYLASE"/>
    <property type="match status" value="1"/>
</dbReference>
<protein>
    <recommendedName>
        <fullName evidence="7">Endolytic murein transglycosylase</fullName>
        <ecNumber evidence="7">4.2.2.29</ecNumber>
    </recommendedName>
    <alternativeName>
        <fullName evidence="7">Peptidoglycan lytic transglycosylase</fullName>
    </alternativeName>
    <alternativeName>
        <fullName evidence="7">Peptidoglycan polymerization terminase</fullName>
    </alternativeName>
</protein>
<keyword evidence="6 7" id="KW-0961">Cell wall biogenesis/degradation</keyword>
<organism evidence="8 9">
    <name type="scientific">Candidatus Niyogibacteria bacterium CG10_big_fil_rev_8_21_14_0_10_42_19</name>
    <dbReference type="NCBI Taxonomy" id="1974725"/>
    <lineage>
        <taxon>Bacteria</taxon>
        <taxon>Candidatus Niyogiibacteriota</taxon>
    </lineage>
</organism>
<evidence type="ECO:0000256" key="2">
    <source>
        <dbReference type="ARBA" id="ARBA00022692"/>
    </source>
</evidence>
<keyword evidence="1 7" id="KW-1003">Cell membrane</keyword>
<feature type="transmembrane region" description="Helical" evidence="7">
    <location>
        <begin position="12"/>
        <end position="30"/>
    </location>
</feature>
<dbReference type="EMBL" id="PFCN01000023">
    <property type="protein sequence ID" value="PIR70353.1"/>
    <property type="molecule type" value="Genomic_DNA"/>
</dbReference>
<keyword evidence="3 7" id="KW-1133">Transmembrane helix</keyword>
<dbReference type="GO" id="GO:0008932">
    <property type="term" value="F:lytic endotransglycosylase activity"/>
    <property type="evidence" value="ECO:0007669"/>
    <property type="project" value="UniProtKB-UniRule"/>
</dbReference>
<evidence type="ECO:0000313" key="8">
    <source>
        <dbReference type="EMBL" id="PIR70353.1"/>
    </source>
</evidence>
<dbReference type="PANTHER" id="PTHR30518:SF2">
    <property type="entry name" value="ENDOLYTIC MUREIN TRANSGLYCOSYLASE"/>
    <property type="match status" value="1"/>
</dbReference>
<dbReference type="NCBIfam" id="TIGR00247">
    <property type="entry name" value="endolytic transglycosylase MltG"/>
    <property type="match status" value="1"/>
</dbReference>
<feature type="site" description="Important for catalytic activity" evidence="7">
    <location>
        <position position="238"/>
    </location>
</feature>
<comment type="subcellular location">
    <subcellularLocation>
        <location evidence="7">Cell membrane</location>
        <topology evidence="7">Single-pass membrane protein</topology>
    </subcellularLocation>
</comment>
<comment type="similarity">
    <text evidence="7">Belongs to the transglycosylase MltG family.</text>
</comment>
<dbReference type="CDD" id="cd08010">
    <property type="entry name" value="MltG_like"/>
    <property type="match status" value="1"/>
</dbReference>
<evidence type="ECO:0000256" key="7">
    <source>
        <dbReference type="HAMAP-Rule" id="MF_02065"/>
    </source>
</evidence>
<dbReference type="GO" id="GO:0071555">
    <property type="term" value="P:cell wall organization"/>
    <property type="evidence" value="ECO:0007669"/>
    <property type="project" value="UniProtKB-KW"/>
</dbReference>